<organism evidence="2">
    <name type="scientific">Rhizophora mucronata</name>
    <name type="common">Asiatic mangrove</name>
    <dbReference type="NCBI Taxonomy" id="61149"/>
    <lineage>
        <taxon>Eukaryota</taxon>
        <taxon>Viridiplantae</taxon>
        <taxon>Streptophyta</taxon>
        <taxon>Embryophyta</taxon>
        <taxon>Tracheophyta</taxon>
        <taxon>Spermatophyta</taxon>
        <taxon>Magnoliopsida</taxon>
        <taxon>eudicotyledons</taxon>
        <taxon>Gunneridae</taxon>
        <taxon>Pentapetalae</taxon>
        <taxon>rosids</taxon>
        <taxon>fabids</taxon>
        <taxon>Malpighiales</taxon>
        <taxon>Rhizophoraceae</taxon>
        <taxon>Rhizophora</taxon>
    </lineage>
</organism>
<evidence type="ECO:0008006" key="3">
    <source>
        <dbReference type="Google" id="ProtNLM"/>
    </source>
</evidence>
<feature type="signal peptide" evidence="1">
    <location>
        <begin position="1"/>
        <end position="20"/>
    </location>
</feature>
<keyword evidence="1" id="KW-0732">Signal</keyword>
<name>A0A2P2P2X1_RHIMU</name>
<dbReference type="PANTHER" id="PTHR47273:SF6">
    <property type="entry name" value="POLLEN OLE E 1 ALLERGEN AND EXTENSIN FAMILY PROTEIN"/>
    <property type="match status" value="1"/>
</dbReference>
<dbReference type="EMBL" id="GGEC01068621">
    <property type="protein sequence ID" value="MBX49105.1"/>
    <property type="molecule type" value="Transcribed_RNA"/>
</dbReference>
<dbReference type="Pfam" id="PF01190">
    <property type="entry name" value="Pollen_Ole_e_1"/>
    <property type="match status" value="1"/>
</dbReference>
<sequence length="189" mass="21022">MISIFFFFSSIIFLQTSSMAQEEIVNPLYGFSSREEMVQLAGYGEEKLSTVLVTGTVLCEACLHGEPYIRSWPVSGALVAVHCRTGRKWSKTTSARAVTDEYGDFLIDLPSHLHAMPNLDRTCLVKVLRTPKNSSCRPAYGRKNKALVLSSFGKGIRTYTAGKIKFLDLTSRPLQACTKTTNSDEQIAW</sequence>
<protein>
    <recommendedName>
        <fullName evidence="3">Pollen Ole e 1 allergen and extensin family protein</fullName>
    </recommendedName>
</protein>
<proteinExistence type="predicted"/>
<evidence type="ECO:0000313" key="2">
    <source>
        <dbReference type="EMBL" id="MBX49105.1"/>
    </source>
</evidence>
<dbReference type="PANTHER" id="PTHR47273">
    <property type="entry name" value="EXPRESSED PROTEIN"/>
    <property type="match status" value="1"/>
</dbReference>
<evidence type="ECO:0000256" key="1">
    <source>
        <dbReference type="SAM" id="SignalP"/>
    </source>
</evidence>
<feature type="chain" id="PRO_5015191713" description="Pollen Ole e 1 allergen and extensin family protein" evidence="1">
    <location>
        <begin position="21"/>
        <end position="189"/>
    </location>
</feature>
<reference evidence="2" key="1">
    <citation type="submission" date="2018-02" db="EMBL/GenBank/DDBJ databases">
        <title>Rhizophora mucronata_Transcriptome.</title>
        <authorList>
            <person name="Meera S.P."/>
            <person name="Sreeshan A."/>
            <person name="Augustine A."/>
        </authorList>
    </citation>
    <scope>NUCLEOTIDE SEQUENCE</scope>
    <source>
        <tissue evidence="2">Leaf</tissue>
    </source>
</reference>
<accession>A0A2P2P2X1</accession>
<dbReference type="AlphaFoldDB" id="A0A2P2P2X1"/>